<dbReference type="RefSeq" id="WP_207859057.1">
    <property type="nucleotide sequence ID" value="NZ_JAFREP010000009.1"/>
</dbReference>
<proteinExistence type="predicted"/>
<accession>A0A8J7U5E4</accession>
<reference evidence="2" key="1">
    <citation type="submission" date="2021-03" db="EMBL/GenBank/DDBJ databases">
        <authorList>
            <person name="Wang G."/>
        </authorList>
    </citation>
    <scope>NUCLEOTIDE SEQUENCE</scope>
    <source>
        <strain evidence="2">KCTC 12899</strain>
    </source>
</reference>
<protein>
    <recommendedName>
        <fullName evidence="4">Secreted protein</fullName>
    </recommendedName>
</protein>
<keyword evidence="1" id="KW-0732">Signal</keyword>
<sequence>MKNLFLMFAIASFSLTFSSPMVFAQNGANVSDDPDVDFQFVTTGSGKTGRNFPDPDALHSECWAQGDFTLAFQPTGEALGIRVFLEELYRNNYDGTYTKTVTRQVAFTVDDGVTYEIDFQMVDTLQVTAMGETIGNVTRTLNMHQKRIQGGSTTSINLGGTRDLQHATNIWIAAEEMNNVLGFQHSPELIEKVIVQATKQTLLNRDTCSGEVNYVLLKYLEFIQCGSQEACLQDMLSIERVMVPESCDYFRGQQIAQ</sequence>
<evidence type="ECO:0000256" key="1">
    <source>
        <dbReference type="SAM" id="SignalP"/>
    </source>
</evidence>
<gene>
    <name evidence="2" type="ORF">J3U88_12260</name>
</gene>
<feature type="signal peptide" evidence="1">
    <location>
        <begin position="1"/>
        <end position="24"/>
    </location>
</feature>
<dbReference type="EMBL" id="JAFREP010000009">
    <property type="protein sequence ID" value="MBO1319236.1"/>
    <property type="molecule type" value="Genomic_DNA"/>
</dbReference>
<evidence type="ECO:0008006" key="4">
    <source>
        <dbReference type="Google" id="ProtNLM"/>
    </source>
</evidence>
<name>A0A8J7U5E4_9BACT</name>
<evidence type="ECO:0000313" key="3">
    <source>
        <dbReference type="Proteomes" id="UP000664417"/>
    </source>
</evidence>
<organism evidence="2 3">
    <name type="scientific">Acanthopleuribacter pedis</name>
    <dbReference type="NCBI Taxonomy" id="442870"/>
    <lineage>
        <taxon>Bacteria</taxon>
        <taxon>Pseudomonadati</taxon>
        <taxon>Acidobacteriota</taxon>
        <taxon>Holophagae</taxon>
        <taxon>Acanthopleuribacterales</taxon>
        <taxon>Acanthopleuribacteraceae</taxon>
        <taxon>Acanthopleuribacter</taxon>
    </lineage>
</organism>
<dbReference type="Proteomes" id="UP000664417">
    <property type="component" value="Unassembled WGS sequence"/>
</dbReference>
<comment type="caution">
    <text evidence="2">The sequence shown here is derived from an EMBL/GenBank/DDBJ whole genome shotgun (WGS) entry which is preliminary data.</text>
</comment>
<dbReference type="AlphaFoldDB" id="A0A8J7U5E4"/>
<keyword evidence="3" id="KW-1185">Reference proteome</keyword>
<feature type="chain" id="PRO_5035238662" description="Secreted protein" evidence="1">
    <location>
        <begin position="25"/>
        <end position="257"/>
    </location>
</feature>
<evidence type="ECO:0000313" key="2">
    <source>
        <dbReference type="EMBL" id="MBO1319236.1"/>
    </source>
</evidence>